<evidence type="ECO:0000313" key="1">
    <source>
        <dbReference type="EMBL" id="QHT99359.1"/>
    </source>
</evidence>
<protein>
    <submittedName>
        <fullName evidence="1">Uncharacterized protein</fullName>
    </submittedName>
</protein>
<proteinExistence type="predicted"/>
<dbReference type="AlphaFoldDB" id="A0A6C0J3C5"/>
<reference evidence="1" key="1">
    <citation type="journal article" date="2020" name="Nature">
        <title>Giant virus diversity and host interactions through global metagenomics.</title>
        <authorList>
            <person name="Schulz F."/>
            <person name="Roux S."/>
            <person name="Paez-Espino D."/>
            <person name="Jungbluth S."/>
            <person name="Walsh D.A."/>
            <person name="Denef V.J."/>
            <person name="McMahon K.D."/>
            <person name="Konstantinidis K.T."/>
            <person name="Eloe-Fadrosh E.A."/>
            <person name="Kyrpides N.C."/>
            <person name="Woyke T."/>
        </authorList>
    </citation>
    <scope>NUCLEOTIDE SEQUENCE</scope>
    <source>
        <strain evidence="1">GVMAG-M-3300025699-48</strain>
    </source>
</reference>
<sequence length="131" mass="15649">MRFTDKMCYEVSKDIIEDIFLIKYTPTIIKEKTWYDNLNSFLVKEWIRIQTVEDDIEQFTENEEHGIIGDAMQILLDNLEIDEDEWEEHEEDIDWGRFDDIIGHYICQYNPNMYGVDGKELTNEMHFAVGG</sequence>
<accession>A0A6C0J3C5</accession>
<organism evidence="1">
    <name type="scientific">viral metagenome</name>
    <dbReference type="NCBI Taxonomy" id="1070528"/>
    <lineage>
        <taxon>unclassified sequences</taxon>
        <taxon>metagenomes</taxon>
        <taxon>organismal metagenomes</taxon>
    </lineage>
</organism>
<name>A0A6C0J3C5_9ZZZZ</name>
<dbReference type="EMBL" id="MN740307">
    <property type="protein sequence ID" value="QHT99359.1"/>
    <property type="molecule type" value="Genomic_DNA"/>
</dbReference>